<evidence type="ECO:0000313" key="6">
    <source>
        <dbReference type="EMBL" id="HAE95137.1"/>
    </source>
</evidence>
<keyword evidence="4" id="KW-0804">Transcription</keyword>
<dbReference type="Pfam" id="PF00126">
    <property type="entry name" value="HTH_1"/>
    <property type="match status" value="1"/>
</dbReference>
<dbReference type="PANTHER" id="PTHR30537:SF5">
    <property type="entry name" value="HTH-TYPE TRANSCRIPTIONAL ACTIVATOR TTDR-RELATED"/>
    <property type="match status" value="1"/>
</dbReference>
<dbReference type="eggNOG" id="COG0583">
    <property type="taxonomic scope" value="Bacteria"/>
</dbReference>
<proteinExistence type="inferred from homology"/>
<dbReference type="Gene3D" id="1.10.10.10">
    <property type="entry name" value="Winged helix-like DNA-binding domain superfamily/Winged helix DNA-binding domain"/>
    <property type="match status" value="1"/>
</dbReference>
<evidence type="ECO:0000256" key="1">
    <source>
        <dbReference type="ARBA" id="ARBA00009437"/>
    </source>
</evidence>
<dbReference type="Gene3D" id="3.40.190.290">
    <property type="match status" value="1"/>
</dbReference>
<dbReference type="Proteomes" id="UP000259173">
    <property type="component" value="Unassembled WGS sequence"/>
</dbReference>
<comment type="caution">
    <text evidence="8">The sequence shown here is derived from an EMBL/GenBank/DDBJ whole genome shotgun (WGS) entry which is preliminary data.</text>
</comment>
<reference evidence="10 11" key="2">
    <citation type="journal article" date="2018" name="Nat. Biotechnol.">
        <title>A standardized bacterial taxonomy based on genome phylogeny substantially revises the tree of life.</title>
        <authorList>
            <person name="Parks D.H."/>
            <person name="Chuvochina M."/>
            <person name="Waite D.W."/>
            <person name="Rinke C."/>
            <person name="Skarshewski A."/>
            <person name="Chaumeil P.A."/>
            <person name="Hugenholtz P."/>
        </authorList>
    </citation>
    <scope>NUCLEOTIDE SEQUENCE [LARGE SCALE GENOMIC DNA]</scope>
    <source>
        <strain evidence="7">UBA10378</strain>
        <strain evidence="6">UBA8557</strain>
    </source>
</reference>
<evidence type="ECO:0000313" key="10">
    <source>
        <dbReference type="Proteomes" id="UP000259173"/>
    </source>
</evidence>
<dbReference type="SUPFAM" id="SSF53850">
    <property type="entry name" value="Periplasmic binding protein-like II"/>
    <property type="match status" value="1"/>
</dbReference>
<organism evidence="8 9">
    <name type="scientific">Hyphomonas atlantica</name>
    <dbReference type="NCBI Taxonomy" id="1280948"/>
    <lineage>
        <taxon>Bacteria</taxon>
        <taxon>Pseudomonadati</taxon>
        <taxon>Pseudomonadota</taxon>
        <taxon>Alphaproteobacteria</taxon>
        <taxon>Hyphomonadales</taxon>
        <taxon>Hyphomonadaceae</taxon>
        <taxon>Hyphomonas</taxon>
    </lineage>
</organism>
<dbReference type="GO" id="GO:0006351">
    <property type="term" value="P:DNA-templated transcription"/>
    <property type="evidence" value="ECO:0007669"/>
    <property type="project" value="TreeGrafter"/>
</dbReference>
<evidence type="ECO:0000259" key="5">
    <source>
        <dbReference type="PROSITE" id="PS50931"/>
    </source>
</evidence>
<dbReference type="Proteomes" id="UP000024547">
    <property type="component" value="Unassembled WGS sequence"/>
</dbReference>
<dbReference type="EMBL" id="DOGS01000261">
    <property type="protein sequence ID" value="HBQ49799.1"/>
    <property type="molecule type" value="Genomic_DNA"/>
</dbReference>
<dbReference type="InterPro" id="IPR058163">
    <property type="entry name" value="LysR-type_TF_proteobact-type"/>
</dbReference>
<keyword evidence="2" id="KW-0805">Transcription regulation</keyword>
<evidence type="ECO:0000313" key="9">
    <source>
        <dbReference type="Proteomes" id="UP000024547"/>
    </source>
</evidence>
<dbReference type="FunFam" id="3.40.190.290:FF:000001">
    <property type="entry name" value="Transcriptional regulator, LysR family"/>
    <property type="match status" value="1"/>
</dbReference>
<feature type="domain" description="HTH lysR-type" evidence="5">
    <location>
        <begin position="1"/>
        <end position="58"/>
    </location>
</feature>
<dbReference type="FunFam" id="1.10.10.10:FF:000001">
    <property type="entry name" value="LysR family transcriptional regulator"/>
    <property type="match status" value="1"/>
</dbReference>
<dbReference type="AlphaFoldDB" id="A0A059EAN8"/>
<evidence type="ECO:0000256" key="3">
    <source>
        <dbReference type="ARBA" id="ARBA00023125"/>
    </source>
</evidence>
<dbReference type="InterPro" id="IPR005119">
    <property type="entry name" value="LysR_subst-bd"/>
</dbReference>
<evidence type="ECO:0000256" key="2">
    <source>
        <dbReference type="ARBA" id="ARBA00023015"/>
    </source>
</evidence>
<dbReference type="InterPro" id="IPR000847">
    <property type="entry name" value="LysR_HTH_N"/>
</dbReference>
<dbReference type="EMBL" id="DMBR01000342">
    <property type="protein sequence ID" value="HAE95137.1"/>
    <property type="molecule type" value="Genomic_DNA"/>
</dbReference>
<reference evidence="8 9" key="1">
    <citation type="journal article" date="2014" name="Antonie Van Leeuwenhoek">
        <title>Hyphomonas beringensis sp. nov. and Hyphomonas chukchiensis sp. nov., isolated from surface seawater of the Bering Sea and Chukchi Sea.</title>
        <authorList>
            <person name="Li C."/>
            <person name="Lai Q."/>
            <person name="Li G."/>
            <person name="Dong C."/>
            <person name="Wang J."/>
            <person name="Liao Y."/>
            <person name="Shao Z."/>
        </authorList>
    </citation>
    <scope>NUCLEOTIDE SEQUENCE [LARGE SCALE GENOMIC DNA]</scope>
    <source>
        <strain evidence="8 9">22II1-22F38</strain>
    </source>
</reference>
<dbReference type="PATRIC" id="fig|1280948.3.peg.154"/>
<evidence type="ECO:0000313" key="11">
    <source>
        <dbReference type="Proteomes" id="UP000263957"/>
    </source>
</evidence>
<dbReference type="GO" id="GO:0003700">
    <property type="term" value="F:DNA-binding transcription factor activity"/>
    <property type="evidence" value="ECO:0007669"/>
    <property type="project" value="InterPro"/>
</dbReference>
<dbReference type="InterPro" id="IPR036388">
    <property type="entry name" value="WH-like_DNA-bd_sf"/>
</dbReference>
<gene>
    <name evidence="6" type="ORF">DCG65_11285</name>
    <name evidence="7" type="ORF">DD728_13140</name>
    <name evidence="8" type="ORF">HY36_00790</name>
</gene>
<keyword evidence="9" id="KW-1185">Reference proteome</keyword>
<protein>
    <submittedName>
        <fullName evidence="6">LysR family transcriptional regulator</fullName>
    </submittedName>
</protein>
<name>A0A059EAN8_9PROT</name>
<evidence type="ECO:0000256" key="4">
    <source>
        <dbReference type="ARBA" id="ARBA00023163"/>
    </source>
</evidence>
<comment type="similarity">
    <text evidence="1">Belongs to the LysR transcriptional regulatory family.</text>
</comment>
<evidence type="ECO:0000313" key="7">
    <source>
        <dbReference type="EMBL" id="HBQ49799.1"/>
    </source>
</evidence>
<dbReference type="PROSITE" id="PS50931">
    <property type="entry name" value="HTH_LYSR"/>
    <property type="match status" value="1"/>
</dbReference>
<accession>A0A059EAN8</accession>
<dbReference type="GO" id="GO:0043565">
    <property type="term" value="F:sequence-specific DNA binding"/>
    <property type="evidence" value="ECO:0007669"/>
    <property type="project" value="TreeGrafter"/>
</dbReference>
<dbReference type="SUPFAM" id="SSF46785">
    <property type="entry name" value="Winged helix' DNA-binding domain"/>
    <property type="match status" value="1"/>
</dbReference>
<dbReference type="RefSeq" id="WP_035546944.1">
    <property type="nucleotide sequence ID" value="NZ_AWFH01000001.1"/>
</dbReference>
<sequence>MHLGDVAVFVLAHDRGSLASAARHLGISPMIASRRLSSLEDELSVRLIHRTTRALSLTAEGEAFLPHAQAMLEGEAHARASVAPASANATGLLRVTASAPFGRKVISPMLPGFLAAHPNLRVDLLLTDSLIDIVANGLDLAIRIANLHDSTLVARRLADSPRVLCASPDYIARHGRVQTVDGLARHECLVLTGTTHWKFTGPEGGFRQRVSGRLTSNTLEALHQACLDGMGVAILSGWSVRDDLEAGRLVAMACESVHPVPVDIWAVYPTNRLVPPKVHLFIAALKEALAPIEA</sequence>
<dbReference type="InterPro" id="IPR036390">
    <property type="entry name" value="WH_DNA-bd_sf"/>
</dbReference>
<dbReference type="STRING" id="1280948.HY36_00790"/>
<evidence type="ECO:0000313" key="8">
    <source>
        <dbReference type="EMBL" id="KCZ64939.1"/>
    </source>
</evidence>
<keyword evidence="3" id="KW-0238">DNA-binding</keyword>
<dbReference type="CDD" id="cd08422">
    <property type="entry name" value="PBP2_CrgA_like"/>
    <property type="match status" value="1"/>
</dbReference>
<dbReference type="Proteomes" id="UP000263957">
    <property type="component" value="Unassembled WGS sequence"/>
</dbReference>
<dbReference type="EMBL" id="AWFH01000001">
    <property type="protein sequence ID" value="KCZ64939.1"/>
    <property type="molecule type" value="Genomic_DNA"/>
</dbReference>
<dbReference type="PANTHER" id="PTHR30537">
    <property type="entry name" value="HTH-TYPE TRANSCRIPTIONAL REGULATOR"/>
    <property type="match status" value="1"/>
</dbReference>
<dbReference type="OrthoDB" id="9813056at2"/>
<dbReference type="Pfam" id="PF03466">
    <property type="entry name" value="LysR_substrate"/>
    <property type="match status" value="1"/>
</dbReference>